<protein>
    <recommendedName>
        <fullName evidence="8">DUF676 domain-containing protein</fullName>
    </recommendedName>
</protein>
<dbReference type="Proteomes" id="UP000053259">
    <property type="component" value="Unassembled WGS sequence"/>
</dbReference>
<dbReference type="STRING" id="253628.A0A0D1XEL2"/>
<name>A0A0D1XEL2_9PEZI</name>
<dbReference type="GO" id="GO:0016020">
    <property type="term" value="C:membrane"/>
    <property type="evidence" value="ECO:0007669"/>
    <property type="project" value="UniProtKB-SubCell"/>
</dbReference>
<evidence type="ECO:0000256" key="2">
    <source>
        <dbReference type="ARBA" id="ARBA00004240"/>
    </source>
</evidence>
<evidence type="ECO:0000256" key="7">
    <source>
        <dbReference type="ARBA" id="ARBA00023136"/>
    </source>
</evidence>
<dbReference type="EMBL" id="KN847561">
    <property type="protein sequence ID" value="KIW00621.1"/>
    <property type="molecule type" value="Genomic_DNA"/>
</dbReference>
<dbReference type="RefSeq" id="XP_016210490.1">
    <property type="nucleotide sequence ID" value="XM_016361630.1"/>
</dbReference>
<dbReference type="Pfam" id="PF05057">
    <property type="entry name" value="DUF676"/>
    <property type="match status" value="1"/>
</dbReference>
<evidence type="ECO:0000256" key="5">
    <source>
        <dbReference type="ARBA" id="ARBA00022824"/>
    </source>
</evidence>
<dbReference type="InParanoid" id="A0A0D1XEL2"/>
<accession>A0A0D1XEL2</accession>
<dbReference type="GO" id="GO:0005783">
    <property type="term" value="C:endoplasmic reticulum"/>
    <property type="evidence" value="ECO:0007669"/>
    <property type="project" value="UniProtKB-SubCell"/>
</dbReference>
<dbReference type="InterPro" id="IPR029058">
    <property type="entry name" value="AB_hydrolase_fold"/>
</dbReference>
<dbReference type="OrthoDB" id="5086500at2759"/>
<feature type="domain" description="DUF676" evidence="8">
    <location>
        <begin position="27"/>
        <end position="169"/>
    </location>
</feature>
<dbReference type="AlphaFoldDB" id="A0A0D1XEL2"/>
<evidence type="ECO:0000256" key="6">
    <source>
        <dbReference type="ARBA" id="ARBA00023128"/>
    </source>
</evidence>
<dbReference type="Gene3D" id="3.40.50.1820">
    <property type="entry name" value="alpha/beta hydrolase"/>
    <property type="match status" value="1"/>
</dbReference>
<evidence type="ECO:0000256" key="1">
    <source>
        <dbReference type="ARBA" id="ARBA00004173"/>
    </source>
</evidence>
<dbReference type="SUPFAM" id="SSF53474">
    <property type="entry name" value="alpha/beta-Hydrolases"/>
    <property type="match status" value="1"/>
</dbReference>
<dbReference type="InterPro" id="IPR052374">
    <property type="entry name" value="SERAC1"/>
</dbReference>
<keyword evidence="10" id="KW-1185">Reference proteome</keyword>
<dbReference type="VEuPathDB" id="FungiDB:PV09_07817"/>
<dbReference type="GeneID" id="27315790"/>
<dbReference type="PANTHER" id="PTHR48182:SF2">
    <property type="entry name" value="PROTEIN SERAC1"/>
    <property type="match status" value="1"/>
</dbReference>
<keyword evidence="5" id="KW-0256">Endoplasmic reticulum</keyword>
<gene>
    <name evidence="9" type="ORF">PV09_07817</name>
</gene>
<dbReference type="PANTHER" id="PTHR48182">
    <property type="entry name" value="PROTEIN SERAC1"/>
    <property type="match status" value="1"/>
</dbReference>
<dbReference type="InterPro" id="IPR007751">
    <property type="entry name" value="DUF676_lipase-like"/>
</dbReference>
<dbReference type="HOGENOM" id="CLU_000288_182_2_1"/>
<evidence type="ECO:0000313" key="10">
    <source>
        <dbReference type="Proteomes" id="UP000053259"/>
    </source>
</evidence>
<reference evidence="9 10" key="1">
    <citation type="submission" date="2015-01" db="EMBL/GenBank/DDBJ databases">
        <title>The Genome Sequence of Ochroconis gallopava CBS43764.</title>
        <authorList>
            <consortium name="The Broad Institute Genomics Platform"/>
            <person name="Cuomo C."/>
            <person name="de Hoog S."/>
            <person name="Gorbushina A."/>
            <person name="Stielow B."/>
            <person name="Teixiera M."/>
            <person name="Abouelleil A."/>
            <person name="Chapman S.B."/>
            <person name="Priest M."/>
            <person name="Young S.K."/>
            <person name="Wortman J."/>
            <person name="Nusbaum C."/>
            <person name="Birren B."/>
        </authorList>
    </citation>
    <scope>NUCLEOTIDE SEQUENCE [LARGE SCALE GENOMIC DNA]</scope>
    <source>
        <strain evidence="9 10">CBS 43764</strain>
    </source>
</reference>
<proteinExistence type="inferred from homology"/>
<comment type="similarity">
    <text evidence="4">Belongs to the putative lipase ROG1 family.</text>
</comment>
<comment type="subcellular location">
    <subcellularLocation>
        <location evidence="2">Endoplasmic reticulum</location>
    </subcellularLocation>
    <subcellularLocation>
        <location evidence="3">Membrane</location>
    </subcellularLocation>
    <subcellularLocation>
        <location evidence="1">Mitochondrion</location>
    </subcellularLocation>
</comment>
<dbReference type="GO" id="GO:0005739">
    <property type="term" value="C:mitochondrion"/>
    <property type="evidence" value="ECO:0007669"/>
    <property type="project" value="UniProtKB-SubCell"/>
</dbReference>
<evidence type="ECO:0000256" key="3">
    <source>
        <dbReference type="ARBA" id="ARBA00004370"/>
    </source>
</evidence>
<evidence type="ECO:0000313" key="9">
    <source>
        <dbReference type="EMBL" id="KIW00621.1"/>
    </source>
</evidence>
<organism evidence="9 10">
    <name type="scientific">Verruconis gallopava</name>
    <dbReference type="NCBI Taxonomy" id="253628"/>
    <lineage>
        <taxon>Eukaryota</taxon>
        <taxon>Fungi</taxon>
        <taxon>Dikarya</taxon>
        <taxon>Ascomycota</taxon>
        <taxon>Pezizomycotina</taxon>
        <taxon>Dothideomycetes</taxon>
        <taxon>Pleosporomycetidae</taxon>
        <taxon>Venturiales</taxon>
        <taxon>Sympoventuriaceae</taxon>
        <taxon>Verruconis</taxon>
    </lineage>
</organism>
<keyword evidence="6" id="KW-0496">Mitochondrion</keyword>
<evidence type="ECO:0000256" key="4">
    <source>
        <dbReference type="ARBA" id="ARBA00007920"/>
    </source>
</evidence>
<sequence length="380" mass="43108">MATQSKDKMMGIHELYRPETGEAEVDIVAIHGLNGDAIKTWTADSTGVCWLKHPDYLPKSIPKARILTYGYNANIFSFTEKDPSSDRIHQHAHTLIQELCADRRLAKRQDYPIIFLCHSVGGIIVKRALSFSKDKTSRKTSHLHTIYTCTFGILFFGTPHNGSSESRILGTLQKLASTSNVLRKHAQTESDLVRALREESETLQNINDYFAGMMKRFRIHFFWEQLPTNIGRNKKDYIVSQESAAPISWPDAERAGITADHFNMVKYQSNKAQGFRLVVSALDMYCSEAPDVIQKRYREVYDQLNQEWQNEALEQLRGIRPTVPPPTSVFLGQQPTVMLQSREQFEQYMVSAGYATSLGPRPIQARQAADHSRGQVEAAL</sequence>
<keyword evidence="7" id="KW-0472">Membrane</keyword>
<evidence type="ECO:0000259" key="8">
    <source>
        <dbReference type="Pfam" id="PF05057"/>
    </source>
</evidence>